<sequence>MRRPILFACFAGALYAALFTVEHIRTPDPFDPVTLAADIAELLLLIGAVVFTANMLVESRDMRRERAALMEGLVHARRDSEHWRKTARAHVEGLSRAISTQFRAWELTSAEADVAGLMLKGLSHKEIAALRDSTVATVRQHAASVYRKSNLTNRTQLIAFFLEDLLMPDIGADGTPSNVSVLRQSSRD</sequence>
<dbReference type="InterPro" id="IPR036388">
    <property type="entry name" value="WH-like_DNA-bd_sf"/>
</dbReference>
<feature type="transmembrane region" description="Helical" evidence="2">
    <location>
        <begin position="36"/>
        <end position="57"/>
    </location>
</feature>
<dbReference type="PRINTS" id="PR00038">
    <property type="entry name" value="HTHLUXR"/>
</dbReference>
<keyword evidence="2" id="KW-0472">Membrane</keyword>
<dbReference type="PANTHER" id="PTHR43214:SF38">
    <property type="entry name" value="NITRATE_NITRITE RESPONSE REGULATOR PROTEIN NARL"/>
    <property type="match status" value="1"/>
</dbReference>
<gene>
    <name evidence="4" type="ORF">OM960_23785</name>
</gene>
<name>A0ABT3JA28_9RHOB</name>
<evidence type="ECO:0000259" key="3">
    <source>
        <dbReference type="SMART" id="SM00421"/>
    </source>
</evidence>
<dbReference type="SUPFAM" id="SSF46894">
    <property type="entry name" value="C-terminal effector domain of the bipartite response regulators"/>
    <property type="match status" value="1"/>
</dbReference>
<keyword evidence="2" id="KW-0812">Transmembrane</keyword>
<dbReference type="InterPro" id="IPR016032">
    <property type="entry name" value="Sig_transdc_resp-reg_C-effctor"/>
</dbReference>
<reference evidence="4 5" key="1">
    <citation type="submission" date="2022-10" db="EMBL/GenBank/DDBJ databases">
        <title>Defluviimonas sp. CAU 1641 isolated from mud.</title>
        <authorList>
            <person name="Kim W."/>
        </authorList>
    </citation>
    <scope>NUCLEOTIDE SEQUENCE [LARGE SCALE GENOMIC DNA]</scope>
    <source>
        <strain evidence="4 5">CAU 1641</strain>
    </source>
</reference>
<proteinExistence type="predicted"/>
<keyword evidence="2" id="KW-1133">Transmembrane helix</keyword>
<organism evidence="4 5">
    <name type="scientific">Defluviimonas salinarum</name>
    <dbReference type="NCBI Taxonomy" id="2992147"/>
    <lineage>
        <taxon>Bacteria</taxon>
        <taxon>Pseudomonadati</taxon>
        <taxon>Pseudomonadota</taxon>
        <taxon>Alphaproteobacteria</taxon>
        <taxon>Rhodobacterales</taxon>
        <taxon>Paracoccaceae</taxon>
        <taxon>Albidovulum</taxon>
    </lineage>
</organism>
<dbReference type="RefSeq" id="WP_264773729.1">
    <property type="nucleotide sequence ID" value="NZ_JAPDOG010000048.1"/>
</dbReference>
<feature type="domain" description="HTH luxR-type" evidence="3">
    <location>
        <begin position="104"/>
        <end position="161"/>
    </location>
</feature>
<keyword evidence="1" id="KW-0238">DNA-binding</keyword>
<dbReference type="Proteomes" id="UP001207582">
    <property type="component" value="Unassembled WGS sequence"/>
</dbReference>
<evidence type="ECO:0000256" key="1">
    <source>
        <dbReference type="ARBA" id="ARBA00023125"/>
    </source>
</evidence>
<dbReference type="EMBL" id="JAPDOG010000048">
    <property type="protein sequence ID" value="MCW3784544.1"/>
    <property type="molecule type" value="Genomic_DNA"/>
</dbReference>
<keyword evidence="5" id="KW-1185">Reference proteome</keyword>
<dbReference type="PANTHER" id="PTHR43214">
    <property type="entry name" value="TWO-COMPONENT RESPONSE REGULATOR"/>
    <property type="match status" value="1"/>
</dbReference>
<evidence type="ECO:0000313" key="5">
    <source>
        <dbReference type="Proteomes" id="UP001207582"/>
    </source>
</evidence>
<dbReference type="SMART" id="SM00421">
    <property type="entry name" value="HTH_LUXR"/>
    <property type="match status" value="1"/>
</dbReference>
<accession>A0ABT3JA28</accession>
<evidence type="ECO:0000256" key="2">
    <source>
        <dbReference type="SAM" id="Phobius"/>
    </source>
</evidence>
<protein>
    <submittedName>
        <fullName evidence="4">Helix-turn-helix transcriptional regulator</fullName>
    </submittedName>
</protein>
<dbReference type="Pfam" id="PF00196">
    <property type="entry name" value="GerE"/>
    <property type="match status" value="1"/>
</dbReference>
<comment type="caution">
    <text evidence="4">The sequence shown here is derived from an EMBL/GenBank/DDBJ whole genome shotgun (WGS) entry which is preliminary data.</text>
</comment>
<dbReference type="InterPro" id="IPR000792">
    <property type="entry name" value="Tscrpt_reg_LuxR_C"/>
</dbReference>
<dbReference type="Gene3D" id="1.10.10.10">
    <property type="entry name" value="Winged helix-like DNA-binding domain superfamily/Winged helix DNA-binding domain"/>
    <property type="match status" value="1"/>
</dbReference>
<dbReference type="InterPro" id="IPR039420">
    <property type="entry name" value="WalR-like"/>
</dbReference>
<evidence type="ECO:0000313" key="4">
    <source>
        <dbReference type="EMBL" id="MCW3784544.1"/>
    </source>
</evidence>